<dbReference type="EMBL" id="CP038151">
    <property type="protein sequence ID" value="QBR03744.1"/>
    <property type="molecule type" value="Genomic_DNA"/>
</dbReference>
<reference evidence="1 2" key="1">
    <citation type="submission" date="2019-03" db="EMBL/GenBank/DDBJ databases">
        <title>Paraburkholderia sp. 7MH5, isolated from subtropical forest soil.</title>
        <authorList>
            <person name="Gao Z.-H."/>
            <person name="Qiu L.-H."/>
        </authorList>
    </citation>
    <scope>NUCLEOTIDE SEQUENCE [LARGE SCALE GENOMIC DNA]</scope>
    <source>
        <strain evidence="1 2">7MH5</strain>
    </source>
</reference>
<protein>
    <submittedName>
        <fullName evidence="1">Uncharacterized protein</fullName>
    </submittedName>
</protein>
<proteinExistence type="predicted"/>
<dbReference type="OrthoDB" id="9114807at2"/>
<name>A0A4P7DA36_9BURK</name>
<evidence type="ECO:0000313" key="1">
    <source>
        <dbReference type="EMBL" id="QBR03744.1"/>
    </source>
</evidence>
<dbReference type="AlphaFoldDB" id="A0A4P7DA36"/>
<keyword evidence="2" id="KW-1185">Reference proteome</keyword>
<organism evidence="1 2">
    <name type="scientific">Paraburkholderia pallida</name>
    <dbReference type="NCBI Taxonomy" id="2547399"/>
    <lineage>
        <taxon>Bacteria</taxon>
        <taxon>Pseudomonadati</taxon>
        <taxon>Pseudomonadota</taxon>
        <taxon>Betaproteobacteria</taxon>
        <taxon>Burkholderiales</taxon>
        <taxon>Burkholderiaceae</taxon>
        <taxon>Paraburkholderia</taxon>
    </lineage>
</organism>
<dbReference type="Proteomes" id="UP000295727">
    <property type="component" value="Chromosome 4"/>
</dbReference>
<sequence length="87" mass="10026">MATQSEPSNASVHHAARIKSVVQVLANNRRCGPLANVMDRLEVGIMSDVLHNWIFLGSNAYDEYTFVPWLNRNFYRRTVEFSRICLQ</sequence>
<dbReference type="KEGG" id="ppai:E1956_42395"/>
<gene>
    <name evidence="1" type="ORF">E1956_42395</name>
</gene>
<accession>A0A4P7DA36</accession>
<evidence type="ECO:0000313" key="2">
    <source>
        <dbReference type="Proteomes" id="UP000295727"/>
    </source>
</evidence>